<evidence type="ECO:0000313" key="1">
    <source>
        <dbReference type="EMBL" id="RWX00969.1"/>
    </source>
</evidence>
<dbReference type="EMBL" id="SBII01000004">
    <property type="protein sequence ID" value="RWX00969.1"/>
    <property type="molecule type" value="Genomic_DNA"/>
</dbReference>
<name>A0A444HBX6_9FLAO</name>
<comment type="caution">
    <text evidence="1">The sequence shown here is derived from an EMBL/GenBank/DDBJ whole genome shotgun (WGS) entry which is preliminary data.</text>
</comment>
<dbReference type="OrthoDB" id="1148707at2"/>
<dbReference type="PROSITE" id="PS51257">
    <property type="entry name" value="PROKAR_LIPOPROTEIN"/>
    <property type="match status" value="1"/>
</dbReference>
<proteinExistence type="predicted"/>
<dbReference type="Proteomes" id="UP000287527">
    <property type="component" value="Unassembled WGS sequence"/>
</dbReference>
<evidence type="ECO:0008006" key="3">
    <source>
        <dbReference type="Google" id="ProtNLM"/>
    </source>
</evidence>
<keyword evidence="2" id="KW-1185">Reference proteome</keyword>
<evidence type="ECO:0000313" key="2">
    <source>
        <dbReference type="Proteomes" id="UP000287527"/>
    </source>
</evidence>
<accession>A0A444HBX6</accession>
<reference evidence="1 2" key="1">
    <citation type="submission" date="2019-01" db="EMBL/GenBank/DDBJ databases">
        <title>Flavobacterium sp. nov.,isolated from freshwater.</title>
        <authorList>
            <person name="Zhang R."/>
            <person name="Du Z.-J."/>
        </authorList>
    </citation>
    <scope>NUCLEOTIDE SEQUENCE [LARGE SCALE GENOMIC DNA]</scope>
    <source>
        <strain evidence="1 2">1E403</strain>
    </source>
</reference>
<dbReference type="RefSeq" id="WP_128389451.1">
    <property type="nucleotide sequence ID" value="NZ_SBII01000004.1"/>
</dbReference>
<sequence length="212" mass="24313">MKKVFLLASMCLIFSCSNEKDIELNDSNSKSIQQKTTTDKLALYYDTMINSPEYIMYDNALKDFVSKINYDGDFYVLRTDKQMVDWINLNIDKTEYPTLETANNAWNNLKSLNSKNMSTNDFFYKELVLVGPNKLYDILKKPEYGDKTCQEKCQAVQGACTDAVNKQFSDKLNTEPSDALEAFFNLFVGLGREEGLAKCHKAYSNCLYINKC</sequence>
<organism evidence="1 2">
    <name type="scientific">Flavobacterium cerinum</name>
    <dbReference type="NCBI Taxonomy" id="2502784"/>
    <lineage>
        <taxon>Bacteria</taxon>
        <taxon>Pseudomonadati</taxon>
        <taxon>Bacteroidota</taxon>
        <taxon>Flavobacteriia</taxon>
        <taxon>Flavobacteriales</taxon>
        <taxon>Flavobacteriaceae</taxon>
        <taxon>Flavobacterium</taxon>
    </lineage>
</organism>
<dbReference type="AlphaFoldDB" id="A0A444HBX6"/>
<gene>
    <name evidence="1" type="ORF">EPI11_08080</name>
</gene>
<protein>
    <recommendedName>
        <fullName evidence="3">Lipoprotein</fullName>
    </recommendedName>
</protein>